<keyword evidence="3" id="KW-1185">Reference proteome</keyword>
<protein>
    <submittedName>
        <fullName evidence="2">Uncharacterized protein</fullName>
    </submittedName>
</protein>
<reference evidence="2 3" key="1">
    <citation type="submission" date="2017-12" db="EMBL/GenBank/DDBJ databases">
        <title>Comparative genomics of Botrytis spp.</title>
        <authorList>
            <person name="Valero-Jimenez C.A."/>
            <person name="Tapia P."/>
            <person name="Veloso J."/>
            <person name="Silva-Moreno E."/>
            <person name="Staats M."/>
            <person name="Valdes J.H."/>
            <person name="Van Kan J.A.L."/>
        </authorList>
    </citation>
    <scope>NUCLEOTIDE SEQUENCE [LARGE SCALE GENOMIC DNA]</scope>
    <source>
        <strain evidence="2 3">MUCL2120</strain>
    </source>
</reference>
<dbReference type="EMBL" id="PQXJ01000146">
    <property type="protein sequence ID" value="TGO60404.1"/>
    <property type="molecule type" value="Genomic_DNA"/>
</dbReference>
<evidence type="ECO:0000313" key="2">
    <source>
        <dbReference type="EMBL" id="TGO60404.1"/>
    </source>
</evidence>
<proteinExistence type="predicted"/>
<sequence>MPSSRVGDSRHVIPGGRQPSRASDGVARSDIPDPVDKNLASNESAEMGGDLATKNNGKTIAPKPNGNPDVSFSQFKPSLKEDLGVIWNSVSDTTQQNEKERLQNLVAGPPSLEGLSSEAGKLEEVLQPCKLWITCSLAYLSLTVAAGMMLSLGCRHG</sequence>
<evidence type="ECO:0000313" key="3">
    <source>
        <dbReference type="Proteomes" id="UP000297452"/>
    </source>
</evidence>
<name>A0A4Z1IIQ0_9HELO</name>
<feature type="region of interest" description="Disordered" evidence="1">
    <location>
        <begin position="1"/>
        <end position="75"/>
    </location>
</feature>
<dbReference type="AlphaFoldDB" id="A0A4Z1IIQ0"/>
<gene>
    <name evidence="2" type="ORF">BOTNAR_0146g00170</name>
</gene>
<evidence type="ECO:0000256" key="1">
    <source>
        <dbReference type="SAM" id="MobiDB-lite"/>
    </source>
</evidence>
<accession>A0A4Z1IIQ0</accession>
<organism evidence="2 3">
    <name type="scientific">Botryotinia narcissicola</name>
    <dbReference type="NCBI Taxonomy" id="278944"/>
    <lineage>
        <taxon>Eukaryota</taxon>
        <taxon>Fungi</taxon>
        <taxon>Dikarya</taxon>
        <taxon>Ascomycota</taxon>
        <taxon>Pezizomycotina</taxon>
        <taxon>Leotiomycetes</taxon>
        <taxon>Helotiales</taxon>
        <taxon>Sclerotiniaceae</taxon>
        <taxon>Botryotinia</taxon>
    </lineage>
</organism>
<comment type="caution">
    <text evidence="2">The sequence shown here is derived from an EMBL/GenBank/DDBJ whole genome shotgun (WGS) entry which is preliminary data.</text>
</comment>
<dbReference type="Proteomes" id="UP000297452">
    <property type="component" value="Unassembled WGS sequence"/>
</dbReference>